<dbReference type="SUPFAM" id="SSF53790">
    <property type="entry name" value="Tetrapyrrole methylase"/>
    <property type="match status" value="1"/>
</dbReference>
<comment type="similarity">
    <text evidence="6">Belongs to the methyltransferase superfamily. RsmI family.</text>
</comment>
<keyword evidence="5 6" id="KW-0949">S-adenosyl-L-methionine</keyword>
<dbReference type="OrthoDB" id="9809084at2"/>
<dbReference type="NCBIfam" id="TIGR00096">
    <property type="entry name" value="16S rRNA (cytidine(1402)-2'-O)-methyltransferase"/>
    <property type="match status" value="1"/>
</dbReference>
<evidence type="ECO:0000256" key="1">
    <source>
        <dbReference type="ARBA" id="ARBA00022490"/>
    </source>
</evidence>
<dbReference type="GO" id="GO:0070677">
    <property type="term" value="F:rRNA (cytosine-2'-O-)-methyltransferase activity"/>
    <property type="evidence" value="ECO:0007669"/>
    <property type="project" value="UniProtKB-UniRule"/>
</dbReference>
<sequence length="292" mass="33179">MNIQQSFKDEENRPCLYLVPTPIGNLEDMTYRAVRILTEVDVVLAEDTRMTAKLFNHYQIKTPLKSFHDHSSNQRVDEIIQKILSGQKIALVSDAGMPLINDPGHPLVQEALKNNIPVIALPGANAALTALIASGLPATTFTYYGFYPRNKNDRQELLQFIKTQKETALFYESPYRITQMLQSFKSDYSPNAQVVIARELTKRFEEYLRGTVDEVLTHVKEQGIKGECVVLLEGLDDDPKKDQDPLLTLSISDHVKQLIEQEKIKPNAAIKKVAKIRQLPRSQVYNSYHNID</sequence>
<evidence type="ECO:0000256" key="6">
    <source>
        <dbReference type="HAMAP-Rule" id="MF_01877"/>
    </source>
</evidence>
<dbReference type="FunFam" id="3.30.950.10:FF:000002">
    <property type="entry name" value="Ribosomal RNA small subunit methyltransferase I"/>
    <property type="match status" value="1"/>
</dbReference>
<dbReference type="InterPro" id="IPR014777">
    <property type="entry name" value="4pyrrole_Mease_sub1"/>
</dbReference>
<dbReference type="EC" id="2.1.1.198" evidence="6"/>
<dbReference type="FunFam" id="3.40.1010.10:FF:000002">
    <property type="entry name" value="Ribosomal RNA small subunit methyltransferase I"/>
    <property type="match status" value="1"/>
</dbReference>
<keyword evidence="1 6" id="KW-0963">Cytoplasm</keyword>
<comment type="caution">
    <text evidence="8">The sequence shown here is derived from an EMBL/GenBank/DDBJ whole genome shotgun (WGS) entry which is preliminary data.</text>
</comment>
<accession>A0A1G8KVB9</accession>
<comment type="subcellular location">
    <subcellularLocation>
        <location evidence="6">Cytoplasm</location>
    </subcellularLocation>
</comment>
<evidence type="ECO:0000259" key="7">
    <source>
        <dbReference type="Pfam" id="PF00590"/>
    </source>
</evidence>
<keyword evidence="2 6" id="KW-0698">rRNA processing</keyword>
<dbReference type="InterPro" id="IPR008189">
    <property type="entry name" value="rRNA_ssu_MeTfrase_I"/>
</dbReference>
<reference evidence="8 9" key="1">
    <citation type="submission" date="2017-09" db="EMBL/GenBank/DDBJ databases">
        <title>Bacterial strain isolated from the female urinary microbiota.</title>
        <authorList>
            <person name="Thomas-White K."/>
            <person name="Kumar N."/>
            <person name="Forster S."/>
            <person name="Putonti C."/>
            <person name="Lawley T."/>
            <person name="Wolfe A.J."/>
        </authorList>
    </citation>
    <scope>NUCLEOTIDE SEQUENCE [LARGE SCALE GENOMIC DNA]</scope>
    <source>
        <strain evidence="8 9">UMB0852</strain>
    </source>
</reference>
<comment type="catalytic activity">
    <reaction evidence="6">
        <text>cytidine(1402) in 16S rRNA + S-adenosyl-L-methionine = 2'-O-methylcytidine(1402) in 16S rRNA + S-adenosyl-L-homocysteine + H(+)</text>
        <dbReference type="Rhea" id="RHEA:42924"/>
        <dbReference type="Rhea" id="RHEA-COMP:10285"/>
        <dbReference type="Rhea" id="RHEA-COMP:10286"/>
        <dbReference type="ChEBI" id="CHEBI:15378"/>
        <dbReference type="ChEBI" id="CHEBI:57856"/>
        <dbReference type="ChEBI" id="CHEBI:59789"/>
        <dbReference type="ChEBI" id="CHEBI:74495"/>
        <dbReference type="ChEBI" id="CHEBI:82748"/>
        <dbReference type="EC" id="2.1.1.198"/>
    </reaction>
</comment>
<keyword evidence="3 6" id="KW-0489">Methyltransferase</keyword>
<dbReference type="HAMAP" id="MF_01877">
    <property type="entry name" value="16SrRNA_methyltr_I"/>
    <property type="match status" value="1"/>
</dbReference>
<dbReference type="PANTHER" id="PTHR46111">
    <property type="entry name" value="RIBOSOMAL RNA SMALL SUBUNIT METHYLTRANSFERASE I"/>
    <property type="match status" value="1"/>
</dbReference>
<feature type="domain" description="Tetrapyrrole methylase" evidence="7">
    <location>
        <begin position="16"/>
        <end position="215"/>
    </location>
</feature>
<keyword evidence="4 6" id="KW-0808">Transferase</keyword>
<dbReference type="InterPro" id="IPR035996">
    <property type="entry name" value="4pyrrol_Methylase_sf"/>
</dbReference>
<gene>
    <name evidence="6 8" type="primary">rsmI</name>
    <name evidence="8" type="ORF">CJ205_05260</name>
</gene>
<dbReference type="InterPro" id="IPR014776">
    <property type="entry name" value="4pyrrole_Mease_sub2"/>
</dbReference>
<keyword evidence="9" id="KW-1185">Reference proteome</keyword>
<dbReference type="GO" id="GO:0005737">
    <property type="term" value="C:cytoplasm"/>
    <property type="evidence" value="ECO:0007669"/>
    <property type="project" value="UniProtKB-SubCell"/>
</dbReference>
<dbReference type="Pfam" id="PF00590">
    <property type="entry name" value="TP_methylase"/>
    <property type="match status" value="1"/>
</dbReference>
<evidence type="ECO:0000256" key="5">
    <source>
        <dbReference type="ARBA" id="ARBA00022691"/>
    </source>
</evidence>
<evidence type="ECO:0000256" key="4">
    <source>
        <dbReference type="ARBA" id="ARBA00022679"/>
    </source>
</evidence>
<dbReference type="InterPro" id="IPR018063">
    <property type="entry name" value="SAM_MeTrfase_RsmI_CS"/>
</dbReference>
<evidence type="ECO:0000313" key="9">
    <source>
        <dbReference type="Proteomes" id="UP000235682"/>
    </source>
</evidence>
<dbReference type="Gene3D" id="3.30.950.10">
    <property type="entry name" value="Methyltransferase, Cobalt-precorrin-4 Transmethylase, Domain 2"/>
    <property type="match status" value="1"/>
</dbReference>
<dbReference type="STRING" id="84521.SAMN04487994_101425"/>
<evidence type="ECO:0000256" key="3">
    <source>
        <dbReference type="ARBA" id="ARBA00022603"/>
    </source>
</evidence>
<dbReference type="InterPro" id="IPR000878">
    <property type="entry name" value="4pyrrol_Mease"/>
</dbReference>
<dbReference type="PIRSF" id="PIRSF005917">
    <property type="entry name" value="MTase_YraL"/>
    <property type="match status" value="1"/>
</dbReference>
<organism evidence="8 9">
    <name type="scientific">Dolosicoccus paucivorans</name>
    <dbReference type="NCBI Taxonomy" id="84521"/>
    <lineage>
        <taxon>Bacteria</taxon>
        <taxon>Bacillati</taxon>
        <taxon>Bacillota</taxon>
        <taxon>Bacilli</taxon>
        <taxon>Lactobacillales</taxon>
        <taxon>Aerococcaceae</taxon>
        <taxon>Dolosicoccus</taxon>
    </lineage>
</organism>
<dbReference type="PROSITE" id="PS01296">
    <property type="entry name" value="RSMI"/>
    <property type="match status" value="1"/>
</dbReference>
<protein>
    <recommendedName>
        <fullName evidence="6">Ribosomal RNA small subunit methyltransferase I</fullName>
        <ecNumber evidence="6">2.1.1.198</ecNumber>
    </recommendedName>
    <alternativeName>
        <fullName evidence="6">16S rRNA 2'-O-ribose C1402 methyltransferase</fullName>
    </alternativeName>
    <alternativeName>
        <fullName evidence="6">rRNA (cytidine-2'-O-)-methyltransferase RsmI</fullName>
    </alternativeName>
</protein>
<comment type="function">
    <text evidence="6">Catalyzes the 2'-O-methylation of the ribose of cytidine 1402 (C1402) in 16S rRNA.</text>
</comment>
<dbReference type="Proteomes" id="UP000235682">
    <property type="component" value="Unassembled WGS sequence"/>
</dbReference>
<dbReference type="AlphaFoldDB" id="A0A1G8KVB9"/>
<dbReference type="RefSeq" id="WP_092084902.1">
    <property type="nucleotide sequence ID" value="NZ_FNEL01000014.1"/>
</dbReference>
<dbReference type="EMBL" id="PNHE01000019">
    <property type="protein sequence ID" value="PMC58260.1"/>
    <property type="molecule type" value="Genomic_DNA"/>
</dbReference>
<dbReference type="Gene3D" id="3.40.1010.10">
    <property type="entry name" value="Cobalt-precorrin-4 Transmethylase, Domain 1"/>
    <property type="match status" value="1"/>
</dbReference>
<name>A0A1G8KVB9_9LACT</name>
<dbReference type="CDD" id="cd11648">
    <property type="entry name" value="RsmI"/>
    <property type="match status" value="1"/>
</dbReference>
<evidence type="ECO:0000313" key="8">
    <source>
        <dbReference type="EMBL" id="PMC58260.1"/>
    </source>
</evidence>
<evidence type="ECO:0000256" key="2">
    <source>
        <dbReference type="ARBA" id="ARBA00022552"/>
    </source>
</evidence>
<dbReference type="PANTHER" id="PTHR46111:SF1">
    <property type="entry name" value="RIBOSOMAL RNA SMALL SUBUNIT METHYLTRANSFERASE I"/>
    <property type="match status" value="1"/>
</dbReference>
<proteinExistence type="inferred from homology"/>